<name>A0A3G4ZSE6_9VIRU</name>
<reference evidence="1" key="1">
    <citation type="submission" date="2018-10" db="EMBL/GenBank/DDBJ databases">
        <title>Hidden diversity of soil giant viruses.</title>
        <authorList>
            <person name="Schulz F."/>
            <person name="Alteio L."/>
            <person name="Goudeau D."/>
            <person name="Ryan E.M."/>
            <person name="Malmstrom R.R."/>
            <person name="Blanchard J."/>
            <person name="Woyke T."/>
        </authorList>
    </citation>
    <scope>NUCLEOTIDE SEQUENCE</scope>
    <source>
        <strain evidence="1">EDV1</strain>
    </source>
</reference>
<dbReference type="EMBL" id="MK072066">
    <property type="protein sequence ID" value="AYV77817.1"/>
    <property type="molecule type" value="Genomic_DNA"/>
</dbReference>
<proteinExistence type="predicted"/>
<accession>A0A3G4ZSE6</accession>
<organism evidence="1">
    <name type="scientific">Edafosvirus sp</name>
    <dbReference type="NCBI Taxonomy" id="2487765"/>
    <lineage>
        <taxon>Viruses</taxon>
        <taxon>Varidnaviria</taxon>
        <taxon>Bamfordvirae</taxon>
        <taxon>Nucleocytoviricota</taxon>
        <taxon>Megaviricetes</taxon>
        <taxon>Imitervirales</taxon>
        <taxon>Mimiviridae</taxon>
        <taxon>Klosneuvirinae</taxon>
    </lineage>
</organism>
<protein>
    <submittedName>
        <fullName evidence="1">Uncharacterized protein</fullName>
    </submittedName>
</protein>
<evidence type="ECO:0000313" key="1">
    <source>
        <dbReference type="EMBL" id="AYV77817.1"/>
    </source>
</evidence>
<gene>
    <name evidence="1" type="ORF">Edafosvirus1_148</name>
</gene>
<sequence length="167" mass="18853">MNDAQIIKTLLPHERELLKSGEIKNITHKGATSAWLDAPSSPDIPDYTHVYRVMGDIELLYLIKNNKLPDTQAYQSIQEGPRGREYSEKYLNGRKWVSTNPTTVIEFTCPSSLITELFNLQHKIEDGTMSMGLGDKAGGGLGQFNESLIKGDTKWRIVKVKRSFIKK</sequence>